<evidence type="ECO:0000259" key="6">
    <source>
        <dbReference type="Pfam" id="PF00413"/>
    </source>
</evidence>
<reference evidence="7 8" key="1">
    <citation type="submission" date="2019-08" db="EMBL/GenBank/DDBJ databases">
        <title>Actinomadura sp. nov. CYP1-5 isolated from mountain soil.</title>
        <authorList>
            <person name="Songsumanus A."/>
            <person name="Kuncharoen N."/>
            <person name="Kudo T."/>
            <person name="Yuki M."/>
            <person name="Igarashi Y."/>
            <person name="Tanasupawat S."/>
        </authorList>
    </citation>
    <scope>NUCLEOTIDE SEQUENCE [LARGE SCALE GENOMIC DNA]</scope>
    <source>
        <strain evidence="7 8">CYP1-5</strain>
    </source>
</reference>
<dbReference type="GO" id="GO:0006508">
    <property type="term" value="P:proteolysis"/>
    <property type="evidence" value="ECO:0007669"/>
    <property type="project" value="UniProtKB-KW"/>
</dbReference>
<evidence type="ECO:0000256" key="4">
    <source>
        <dbReference type="ARBA" id="ARBA00022833"/>
    </source>
</evidence>
<keyword evidence="7" id="KW-0482">Metalloprotease</keyword>
<evidence type="ECO:0000256" key="2">
    <source>
        <dbReference type="ARBA" id="ARBA00022723"/>
    </source>
</evidence>
<dbReference type="InterPro" id="IPR001818">
    <property type="entry name" value="Pept_M10_metallopeptidase"/>
</dbReference>
<evidence type="ECO:0000256" key="5">
    <source>
        <dbReference type="SAM" id="MobiDB-lite"/>
    </source>
</evidence>
<evidence type="ECO:0000313" key="8">
    <source>
        <dbReference type="Proteomes" id="UP000323505"/>
    </source>
</evidence>
<feature type="region of interest" description="Disordered" evidence="5">
    <location>
        <begin position="180"/>
        <end position="200"/>
    </location>
</feature>
<keyword evidence="8" id="KW-1185">Reference proteome</keyword>
<evidence type="ECO:0000256" key="1">
    <source>
        <dbReference type="ARBA" id="ARBA00022670"/>
    </source>
</evidence>
<dbReference type="Gene3D" id="3.40.390.10">
    <property type="entry name" value="Collagenase (Catalytic Domain)"/>
    <property type="match status" value="1"/>
</dbReference>
<gene>
    <name evidence="7" type="ORF">FXF68_10960</name>
</gene>
<sequence>MENDLPRTYSVSTGLPRSVSRHRFPVPHLCECRHSQDGDHFSRRRFPFPRPGGRVRRDVATHRRTGMHALSRAALAVALPAAAALAGPVTAAAPAAGAGRAPAWCRPGGTLNARAMPQRVRISDCDLRGRTVRGANGLTAVVPADGTSLIAHALRTGGGTELRVAVDARAREVTIISRGGRVPEGRPRASRAPLDPCQDTTYRAEPARWPKGTTVEWRYRAGATGQRRDAVARGVANMAGANTDCTAGRRFAPSPDVRQRYAGESSAGPNITADATCGVRDGVNTFGWRSMTGAESDVLAATCIWYSGPSTVETDMALQERGKRWWTGGPCVPGSYSVESVVTHESGHVFGLAHVEGPDHSRLTMTPSTGSCDDSMSTLGRGDYEGLISLYGER</sequence>
<name>A0A5D3FSD4_9ACTN</name>
<keyword evidence="3" id="KW-0378">Hydrolase</keyword>
<dbReference type="GO" id="GO:0031012">
    <property type="term" value="C:extracellular matrix"/>
    <property type="evidence" value="ECO:0007669"/>
    <property type="project" value="InterPro"/>
</dbReference>
<evidence type="ECO:0000256" key="3">
    <source>
        <dbReference type="ARBA" id="ARBA00022801"/>
    </source>
</evidence>
<comment type="caution">
    <text evidence="7">The sequence shown here is derived from an EMBL/GenBank/DDBJ whole genome shotgun (WGS) entry which is preliminary data.</text>
</comment>
<dbReference type="SUPFAM" id="SSF55486">
    <property type="entry name" value="Metalloproteases ('zincins'), catalytic domain"/>
    <property type="match status" value="1"/>
</dbReference>
<keyword evidence="1 7" id="KW-0645">Protease</keyword>
<keyword evidence="4" id="KW-0862">Zinc</keyword>
<protein>
    <submittedName>
        <fullName evidence="7">Matrixin family metalloprotease</fullName>
    </submittedName>
</protein>
<accession>A0A5D3FSD4</accession>
<dbReference type="Pfam" id="PF00413">
    <property type="entry name" value="Peptidase_M10"/>
    <property type="match status" value="1"/>
</dbReference>
<dbReference type="AlphaFoldDB" id="A0A5D3FSD4"/>
<organism evidence="7 8">
    <name type="scientific">Actinomadura decatromicini</name>
    <dbReference type="NCBI Taxonomy" id="2604572"/>
    <lineage>
        <taxon>Bacteria</taxon>
        <taxon>Bacillati</taxon>
        <taxon>Actinomycetota</taxon>
        <taxon>Actinomycetes</taxon>
        <taxon>Streptosporangiales</taxon>
        <taxon>Thermomonosporaceae</taxon>
        <taxon>Actinomadura</taxon>
    </lineage>
</organism>
<dbReference type="Proteomes" id="UP000323505">
    <property type="component" value="Unassembled WGS sequence"/>
</dbReference>
<dbReference type="GO" id="GO:0004222">
    <property type="term" value="F:metalloendopeptidase activity"/>
    <property type="evidence" value="ECO:0007669"/>
    <property type="project" value="InterPro"/>
</dbReference>
<feature type="domain" description="Peptidase M10 metallopeptidase" evidence="6">
    <location>
        <begin position="325"/>
        <end position="392"/>
    </location>
</feature>
<dbReference type="InterPro" id="IPR024079">
    <property type="entry name" value="MetalloPept_cat_dom_sf"/>
</dbReference>
<evidence type="ECO:0000313" key="7">
    <source>
        <dbReference type="EMBL" id="TYK50968.1"/>
    </source>
</evidence>
<dbReference type="EMBL" id="VSRQ01000002">
    <property type="protein sequence ID" value="TYK50968.1"/>
    <property type="molecule type" value="Genomic_DNA"/>
</dbReference>
<dbReference type="GO" id="GO:0008270">
    <property type="term" value="F:zinc ion binding"/>
    <property type="evidence" value="ECO:0007669"/>
    <property type="project" value="InterPro"/>
</dbReference>
<proteinExistence type="predicted"/>
<keyword evidence="2" id="KW-0479">Metal-binding</keyword>